<sequence>METFVVVYALGTVIVGGIYLWTFTKRGKEWLKKL</sequence>
<name>A0A8S5PHQ4_9CAUD</name>
<evidence type="ECO:0000256" key="1">
    <source>
        <dbReference type="SAM" id="Phobius"/>
    </source>
</evidence>
<proteinExistence type="predicted"/>
<organism evidence="2">
    <name type="scientific">Siphoviridae sp. ctmP19</name>
    <dbReference type="NCBI Taxonomy" id="2825651"/>
    <lineage>
        <taxon>Viruses</taxon>
        <taxon>Duplodnaviria</taxon>
        <taxon>Heunggongvirae</taxon>
        <taxon>Uroviricota</taxon>
        <taxon>Caudoviricetes</taxon>
    </lineage>
</organism>
<protein>
    <submittedName>
        <fullName evidence="2">Uncharacterized protein</fullName>
    </submittedName>
</protein>
<reference evidence="2" key="1">
    <citation type="journal article" date="2021" name="Proc. Natl. Acad. Sci. U.S.A.">
        <title>A Catalog of Tens of Thousands of Viruses from Human Metagenomes Reveals Hidden Associations with Chronic Diseases.</title>
        <authorList>
            <person name="Tisza M.J."/>
            <person name="Buck C.B."/>
        </authorList>
    </citation>
    <scope>NUCLEOTIDE SEQUENCE</scope>
    <source>
        <strain evidence="2">CtmP19</strain>
    </source>
</reference>
<dbReference type="EMBL" id="BK015438">
    <property type="protein sequence ID" value="DAE06466.1"/>
    <property type="molecule type" value="Genomic_DNA"/>
</dbReference>
<accession>A0A8S5PHQ4</accession>
<keyword evidence="1" id="KW-0812">Transmembrane</keyword>
<feature type="transmembrane region" description="Helical" evidence="1">
    <location>
        <begin position="6"/>
        <end position="24"/>
    </location>
</feature>
<evidence type="ECO:0000313" key="2">
    <source>
        <dbReference type="EMBL" id="DAE06466.1"/>
    </source>
</evidence>
<keyword evidence="1" id="KW-0472">Membrane</keyword>
<keyword evidence="1" id="KW-1133">Transmembrane helix</keyword>